<protein>
    <submittedName>
        <fullName evidence="1">Uncharacterized protein</fullName>
    </submittedName>
</protein>
<dbReference type="Pfam" id="PF19614">
    <property type="entry name" value="DUF6119"/>
    <property type="match status" value="1"/>
</dbReference>
<dbReference type="NCBIfam" id="TIGR04141">
    <property type="entry name" value="TIGR04141 family sporadically distributed protein"/>
    <property type="match status" value="1"/>
</dbReference>
<gene>
    <name evidence="1" type="ORF">FD20_GL002500</name>
</gene>
<accession>A0A0R1PJP8</accession>
<name>A0A0R1PJP8_9LACO</name>
<reference evidence="1 2" key="1">
    <citation type="journal article" date="2015" name="Genome Announc.">
        <title>Expanding the biotechnology potential of lactobacilli through comparative genomics of 213 strains and associated genera.</title>
        <authorList>
            <person name="Sun Z."/>
            <person name="Harris H.M."/>
            <person name="McCann A."/>
            <person name="Guo C."/>
            <person name="Argimon S."/>
            <person name="Zhang W."/>
            <person name="Yang X."/>
            <person name="Jeffery I.B."/>
            <person name="Cooney J.C."/>
            <person name="Kagawa T.F."/>
            <person name="Liu W."/>
            <person name="Song Y."/>
            <person name="Salvetti E."/>
            <person name="Wrobel A."/>
            <person name="Rasinkangas P."/>
            <person name="Parkhill J."/>
            <person name="Rea M.C."/>
            <person name="O'Sullivan O."/>
            <person name="Ritari J."/>
            <person name="Douillard F.P."/>
            <person name="Paul Ross R."/>
            <person name="Yang R."/>
            <person name="Briner A.E."/>
            <person name="Felis G.E."/>
            <person name="de Vos W.M."/>
            <person name="Barrangou R."/>
            <person name="Klaenhammer T.R."/>
            <person name="Caufield P.W."/>
            <person name="Cui Y."/>
            <person name="Zhang H."/>
            <person name="O'Toole P.W."/>
        </authorList>
    </citation>
    <scope>NUCLEOTIDE SEQUENCE [LARGE SCALE GENOMIC DNA]</scope>
    <source>
        <strain evidence="1 2">DSM 19971</strain>
    </source>
</reference>
<keyword evidence="2" id="KW-1185">Reference proteome</keyword>
<sequence length="108" mass="13156">MKKRKNKANIDLDYETYLNYIRRYFKDKNNAAIIRKLKKDKLVVVDGSDEEETISNVYDSVIFEEVCENKKYLLCFGIWYEVSKTFYEKIRSRIRKIKKAIFSYHHVR</sequence>
<dbReference type="InterPro" id="IPR026487">
    <property type="entry name" value="CHP04141"/>
</dbReference>
<evidence type="ECO:0000313" key="2">
    <source>
        <dbReference type="Proteomes" id="UP000051155"/>
    </source>
</evidence>
<evidence type="ECO:0000313" key="1">
    <source>
        <dbReference type="EMBL" id="KRL32656.1"/>
    </source>
</evidence>
<comment type="caution">
    <text evidence="1">The sequence shown here is derived from an EMBL/GenBank/DDBJ whole genome shotgun (WGS) entry which is preliminary data.</text>
</comment>
<proteinExistence type="predicted"/>
<dbReference type="EMBL" id="AZEG01000082">
    <property type="protein sequence ID" value="KRL32656.1"/>
    <property type="molecule type" value="Genomic_DNA"/>
</dbReference>
<dbReference type="PATRIC" id="fig|1423812.3.peg.2654"/>
<dbReference type="AlphaFoldDB" id="A0A0R1PJP8"/>
<dbReference type="Proteomes" id="UP000051155">
    <property type="component" value="Unassembled WGS sequence"/>
</dbReference>
<organism evidence="1 2">
    <name type="scientific">Liquorilactobacillus uvarum DSM 19971</name>
    <dbReference type="NCBI Taxonomy" id="1423812"/>
    <lineage>
        <taxon>Bacteria</taxon>
        <taxon>Bacillati</taxon>
        <taxon>Bacillota</taxon>
        <taxon>Bacilli</taxon>
        <taxon>Lactobacillales</taxon>
        <taxon>Lactobacillaceae</taxon>
        <taxon>Liquorilactobacillus</taxon>
    </lineage>
</organism>